<evidence type="ECO:0000313" key="1">
    <source>
        <dbReference type="EMBL" id="AYV37750.1"/>
    </source>
</evidence>
<evidence type="ECO:0000313" key="2">
    <source>
        <dbReference type="Proteomes" id="UP000267614"/>
    </source>
</evidence>
<sequence>MGVDKVGHRAAMPGVEYFLCCMMAQAGDIKGQSAIARRKYTDKNSNIRCARGGELACQQEDIFA</sequence>
<accession>A0AAN1UQA1</accession>
<dbReference type="AlphaFoldDB" id="A0AAN1UQA1"/>
<proteinExistence type="predicted"/>
<reference evidence="1 2" key="1">
    <citation type="submission" date="2018-11" db="EMBL/GenBank/DDBJ databases">
        <title>Complete genome sequence of multidrug-resistant Aeromonas veronii strain MS-18-37.</title>
        <authorList>
            <person name="Abdelhamed H."/>
            <person name="Lawrence M."/>
            <person name="Waldbieser G."/>
        </authorList>
    </citation>
    <scope>NUCLEOTIDE SEQUENCE [LARGE SCALE GENOMIC DNA]</scope>
    <source>
        <strain evidence="1 2">MS-18-37</strain>
    </source>
</reference>
<gene>
    <name evidence="1" type="ORF">EFI48_13610</name>
</gene>
<protein>
    <submittedName>
        <fullName evidence="1">Uncharacterized protein</fullName>
    </submittedName>
</protein>
<dbReference type="EMBL" id="CP033604">
    <property type="protein sequence ID" value="AYV37750.1"/>
    <property type="molecule type" value="Genomic_DNA"/>
</dbReference>
<name>A0AAN1UQA1_AERVE</name>
<dbReference type="Proteomes" id="UP000267614">
    <property type="component" value="Chromosome"/>
</dbReference>
<organism evidence="1 2">
    <name type="scientific">Aeromonas veronii</name>
    <dbReference type="NCBI Taxonomy" id="654"/>
    <lineage>
        <taxon>Bacteria</taxon>
        <taxon>Pseudomonadati</taxon>
        <taxon>Pseudomonadota</taxon>
        <taxon>Gammaproteobacteria</taxon>
        <taxon>Aeromonadales</taxon>
        <taxon>Aeromonadaceae</taxon>
        <taxon>Aeromonas</taxon>
    </lineage>
</organism>